<dbReference type="AlphaFoldDB" id="A0A7G8BLJ4"/>
<evidence type="ECO:0000313" key="1">
    <source>
        <dbReference type="EMBL" id="QNI33414.1"/>
    </source>
</evidence>
<dbReference type="KEGG" id="adin:H7849_05535"/>
<proteinExistence type="predicted"/>
<organism evidence="1 2">
    <name type="scientific">Alloacidobacterium dinghuense</name>
    <dbReference type="NCBI Taxonomy" id="2763107"/>
    <lineage>
        <taxon>Bacteria</taxon>
        <taxon>Pseudomonadati</taxon>
        <taxon>Acidobacteriota</taxon>
        <taxon>Terriglobia</taxon>
        <taxon>Terriglobales</taxon>
        <taxon>Acidobacteriaceae</taxon>
        <taxon>Alloacidobacterium</taxon>
    </lineage>
</organism>
<keyword evidence="2" id="KW-1185">Reference proteome</keyword>
<protein>
    <submittedName>
        <fullName evidence="1">Uncharacterized protein</fullName>
    </submittedName>
</protein>
<accession>A0A7G8BLJ4</accession>
<name>A0A7G8BLJ4_9BACT</name>
<sequence>MRKWITTTLLIATAAVAQQIHNEYESPNAPGAGQKQLAQFAGDWDVVKTFFPMNKNPIVSKGSRKQHMMQDGKFLVGF</sequence>
<dbReference type="RefSeq" id="WP_186744824.1">
    <property type="nucleotide sequence ID" value="NZ_CP060394.1"/>
</dbReference>
<reference evidence="1 2" key="1">
    <citation type="submission" date="2020-08" db="EMBL/GenBank/DDBJ databases">
        <title>Edaphobacter telluris sp. nov. and Acidobacterium dinghuensis sp. nov., two acidobacteria isolated from forest soil.</title>
        <authorList>
            <person name="Fu J."/>
            <person name="Qiu L."/>
        </authorList>
    </citation>
    <scope>NUCLEOTIDE SEQUENCE [LARGE SCALE GENOMIC DNA]</scope>
    <source>
        <strain evidence="1">4Y35</strain>
    </source>
</reference>
<dbReference type="EMBL" id="CP060394">
    <property type="protein sequence ID" value="QNI33414.1"/>
    <property type="molecule type" value="Genomic_DNA"/>
</dbReference>
<evidence type="ECO:0000313" key="2">
    <source>
        <dbReference type="Proteomes" id="UP000515312"/>
    </source>
</evidence>
<dbReference type="Proteomes" id="UP000515312">
    <property type="component" value="Chromosome"/>
</dbReference>
<gene>
    <name evidence="1" type="ORF">H7849_05535</name>
</gene>